<proteinExistence type="predicted"/>
<dbReference type="Proteomes" id="UP000299102">
    <property type="component" value="Unassembled WGS sequence"/>
</dbReference>
<feature type="compositionally biased region" description="Polar residues" evidence="1">
    <location>
        <begin position="51"/>
        <end position="66"/>
    </location>
</feature>
<dbReference type="AlphaFoldDB" id="A0A4C1V1R6"/>
<keyword evidence="2" id="KW-1133">Transmembrane helix</keyword>
<keyword evidence="2" id="KW-0812">Transmembrane</keyword>
<accession>A0A4C1V1R6</accession>
<dbReference type="EMBL" id="BGZK01000264">
    <property type="protein sequence ID" value="GBP32731.1"/>
    <property type="molecule type" value="Genomic_DNA"/>
</dbReference>
<reference evidence="3 4" key="1">
    <citation type="journal article" date="2019" name="Commun. Biol.">
        <title>The bagworm genome reveals a unique fibroin gene that provides high tensile strength.</title>
        <authorList>
            <person name="Kono N."/>
            <person name="Nakamura H."/>
            <person name="Ohtoshi R."/>
            <person name="Tomita M."/>
            <person name="Numata K."/>
            <person name="Arakawa K."/>
        </authorList>
    </citation>
    <scope>NUCLEOTIDE SEQUENCE [LARGE SCALE GENOMIC DNA]</scope>
</reference>
<name>A0A4C1V1R6_EUMVA</name>
<comment type="caution">
    <text evidence="3">The sequence shown here is derived from an EMBL/GenBank/DDBJ whole genome shotgun (WGS) entry which is preliminary data.</text>
</comment>
<feature type="compositionally biased region" description="Polar residues" evidence="1">
    <location>
        <begin position="7"/>
        <end position="20"/>
    </location>
</feature>
<evidence type="ECO:0000313" key="4">
    <source>
        <dbReference type="Proteomes" id="UP000299102"/>
    </source>
</evidence>
<keyword evidence="2" id="KW-0472">Membrane</keyword>
<protein>
    <submittedName>
        <fullName evidence="3">Uncharacterized protein</fullName>
    </submittedName>
</protein>
<evidence type="ECO:0000313" key="3">
    <source>
        <dbReference type="EMBL" id="GBP32731.1"/>
    </source>
</evidence>
<feature type="transmembrane region" description="Helical" evidence="2">
    <location>
        <begin position="161"/>
        <end position="181"/>
    </location>
</feature>
<feature type="region of interest" description="Disordered" evidence="1">
    <location>
        <begin position="1"/>
        <end position="70"/>
    </location>
</feature>
<sequence>MQHDISSDSSNLTAPNATSDTTEKPIESVSNTKAQPKMEFNKGSPAAAGSLTKTNRSYANDTNNRGLGNGWHSDVNLNATDMEADYVNRFSVLQKGRRVERPRSDGVVRAGKEAHVYGQESARKRSGVANGSAGEAANLKFRCGMHAREWTEVGRTMGMRVYVMVLGLLLLGLATCAAAPAHRAARNAHADNKYVVSFYFGSRLTPIFK</sequence>
<evidence type="ECO:0000256" key="2">
    <source>
        <dbReference type="SAM" id="Phobius"/>
    </source>
</evidence>
<gene>
    <name evidence="3" type="ORF">EVAR_18883_1</name>
</gene>
<keyword evidence="4" id="KW-1185">Reference proteome</keyword>
<evidence type="ECO:0000256" key="1">
    <source>
        <dbReference type="SAM" id="MobiDB-lite"/>
    </source>
</evidence>
<organism evidence="3 4">
    <name type="scientific">Eumeta variegata</name>
    <name type="common">Bagworm moth</name>
    <name type="synonym">Eumeta japonica</name>
    <dbReference type="NCBI Taxonomy" id="151549"/>
    <lineage>
        <taxon>Eukaryota</taxon>
        <taxon>Metazoa</taxon>
        <taxon>Ecdysozoa</taxon>
        <taxon>Arthropoda</taxon>
        <taxon>Hexapoda</taxon>
        <taxon>Insecta</taxon>
        <taxon>Pterygota</taxon>
        <taxon>Neoptera</taxon>
        <taxon>Endopterygota</taxon>
        <taxon>Lepidoptera</taxon>
        <taxon>Glossata</taxon>
        <taxon>Ditrysia</taxon>
        <taxon>Tineoidea</taxon>
        <taxon>Psychidae</taxon>
        <taxon>Oiketicinae</taxon>
        <taxon>Eumeta</taxon>
    </lineage>
</organism>